<dbReference type="GO" id="GO:0004803">
    <property type="term" value="F:transposase activity"/>
    <property type="evidence" value="ECO:0007669"/>
    <property type="project" value="InterPro"/>
</dbReference>
<dbReference type="GO" id="GO:0043565">
    <property type="term" value="F:sequence-specific DNA binding"/>
    <property type="evidence" value="ECO:0007669"/>
    <property type="project" value="InterPro"/>
</dbReference>
<dbReference type="InterPro" id="IPR036388">
    <property type="entry name" value="WH-like_DNA-bd_sf"/>
</dbReference>
<proteinExistence type="predicted"/>
<dbReference type="Gene3D" id="1.10.10.10">
    <property type="entry name" value="Winged helix-like DNA-binding domain superfamily/Winged helix DNA-binding domain"/>
    <property type="match status" value="1"/>
</dbReference>
<feature type="compositionally biased region" description="Basic residues" evidence="1">
    <location>
        <begin position="74"/>
        <end position="84"/>
    </location>
</feature>
<dbReference type="EMBL" id="PFFQ01000059">
    <property type="protein sequence ID" value="PIW14631.1"/>
    <property type="molecule type" value="Genomic_DNA"/>
</dbReference>
<dbReference type="AlphaFoldDB" id="A0A2M7FZ39"/>
<dbReference type="Proteomes" id="UP000231019">
    <property type="component" value="Unassembled WGS sequence"/>
</dbReference>
<organism evidence="2 3">
    <name type="scientific">bacterium (Candidatus Blackallbacteria) CG17_big_fil_post_rev_8_21_14_2_50_48_46</name>
    <dbReference type="NCBI Taxonomy" id="2014261"/>
    <lineage>
        <taxon>Bacteria</taxon>
        <taxon>Candidatus Blackallbacteria</taxon>
    </lineage>
</organism>
<evidence type="ECO:0000313" key="3">
    <source>
        <dbReference type="Proteomes" id="UP000231019"/>
    </source>
</evidence>
<evidence type="ECO:0000256" key="1">
    <source>
        <dbReference type="SAM" id="MobiDB-lite"/>
    </source>
</evidence>
<dbReference type="InterPro" id="IPR010921">
    <property type="entry name" value="Trp_repressor/repl_initiator"/>
</dbReference>
<dbReference type="SUPFAM" id="SSF48295">
    <property type="entry name" value="TrpR-like"/>
    <property type="match status" value="1"/>
</dbReference>
<dbReference type="InterPro" id="IPR002514">
    <property type="entry name" value="Transposase_8"/>
</dbReference>
<gene>
    <name evidence="2" type="ORF">COW36_21580</name>
</gene>
<sequence>MKNRRRHSAETKTKAVLEALKEDQTLAEVAAKYEVHPKLLAQWKQEFLEKPSVAGDNGAVRKRRALMPSQCSTARKKRKTLRPI</sequence>
<dbReference type="GO" id="GO:0006313">
    <property type="term" value="P:DNA transposition"/>
    <property type="evidence" value="ECO:0007669"/>
    <property type="project" value="InterPro"/>
</dbReference>
<name>A0A2M7FZ39_9BACT</name>
<comment type="caution">
    <text evidence="2">The sequence shown here is derived from an EMBL/GenBank/DDBJ whole genome shotgun (WGS) entry which is preliminary data.</text>
</comment>
<evidence type="ECO:0000313" key="2">
    <source>
        <dbReference type="EMBL" id="PIW14631.1"/>
    </source>
</evidence>
<accession>A0A2M7FZ39</accession>
<dbReference type="Pfam" id="PF01527">
    <property type="entry name" value="HTH_Tnp_1"/>
    <property type="match status" value="1"/>
</dbReference>
<protein>
    <recommendedName>
        <fullName evidence="4">Transposase</fullName>
    </recommendedName>
</protein>
<evidence type="ECO:0008006" key="4">
    <source>
        <dbReference type="Google" id="ProtNLM"/>
    </source>
</evidence>
<feature type="region of interest" description="Disordered" evidence="1">
    <location>
        <begin position="61"/>
        <end position="84"/>
    </location>
</feature>
<reference evidence="2 3" key="1">
    <citation type="submission" date="2017-09" db="EMBL/GenBank/DDBJ databases">
        <title>Depth-based differentiation of microbial function through sediment-hosted aquifers and enrichment of novel symbionts in the deep terrestrial subsurface.</title>
        <authorList>
            <person name="Probst A.J."/>
            <person name="Ladd B."/>
            <person name="Jarett J.K."/>
            <person name="Geller-Mcgrath D.E."/>
            <person name="Sieber C.M."/>
            <person name="Emerson J.B."/>
            <person name="Anantharaman K."/>
            <person name="Thomas B.C."/>
            <person name="Malmstrom R."/>
            <person name="Stieglmeier M."/>
            <person name="Klingl A."/>
            <person name="Woyke T."/>
            <person name="Ryan C.M."/>
            <person name="Banfield J.F."/>
        </authorList>
    </citation>
    <scope>NUCLEOTIDE SEQUENCE [LARGE SCALE GENOMIC DNA]</scope>
    <source>
        <strain evidence="2">CG17_big_fil_post_rev_8_21_14_2_50_48_46</strain>
    </source>
</reference>